<dbReference type="Pfam" id="PF00034">
    <property type="entry name" value="Cytochrom_C"/>
    <property type="match status" value="1"/>
</dbReference>
<keyword evidence="7" id="KW-1185">Reference proteome</keyword>
<comment type="caution">
    <text evidence="6">The sequence shown here is derived from an EMBL/GenBank/DDBJ whole genome shotgun (WGS) entry which is preliminary data.</text>
</comment>
<dbReference type="PROSITE" id="PS51007">
    <property type="entry name" value="CYTC"/>
    <property type="match status" value="2"/>
</dbReference>
<dbReference type="Gene3D" id="1.10.760.10">
    <property type="entry name" value="Cytochrome c-like domain"/>
    <property type="match status" value="1"/>
</dbReference>
<feature type="domain" description="Cytochrome c" evidence="5">
    <location>
        <begin position="59"/>
        <end position="190"/>
    </location>
</feature>
<gene>
    <name evidence="6" type="ORF">JKP34_08015</name>
</gene>
<evidence type="ECO:0000313" key="6">
    <source>
        <dbReference type="EMBL" id="MBL0765191.1"/>
    </source>
</evidence>
<dbReference type="SUPFAM" id="SSF46626">
    <property type="entry name" value="Cytochrome c"/>
    <property type="match status" value="1"/>
</dbReference>
<dbReference type="PANTHER" id="PTHR35008">
    <property type="entry name" value="BLL4482 PROTEIN-RELATED"/>
    <property type="match status" value="1"/>
</dbReference>
<dbReference type="GO" id="GO:0046872">
    <property type="term" value="F:metal ion binding"/>
    <property type="evidence" value="ECO:0007669"/>
    <property type="project" value="UniProtKB-KW"/>
</dbReference>
<organism evidence="6 7">
    <name type="scientific">Marivirga atlantica</name>
    <dbReference type="NCBI Taxonomy" id="1548457"/>
    <lineage>
        <taxon>Bacteria</taxon>
        <taxon>Pseudomonadati</taxon>
        <taxon>Bacteroidota</taxon>
        <taxon>Cytophagia</taxon>
        <taxon>Cytophagales</taxon>
        <taxon>Marivirgaceae</taxon>
        <taxon>Marivirga</taxon>
    </lineage>
</organism>
<evidence type="ECO:0000256" key="2">
    <source>
        <dbReference type="ARBA" id="ARBA00022723"/>
    </source>
</evidence>
<dbReference type="GO" id="GO:0009055">
    <property type="term" value="F:electron transfer activity"/>
    <property type="evidence" value="ECO:0007669"/>
    <property type="project" value="InterPro"/>
</dbReference>
<dbReference type="InterPro" id="IPR009056">
    <property type="entry name" value="Cyt_c-like_dom"/>
</dbReference>
<dbReference type="GO" id="GO:0020037">
    <property type="term" value="F:heme binding"/>
    <property type="evidence" value="ECO:0007669"/>
    <property type="project" value="InterPro"/>
</dbReference>
<dbReference type="EMBL" id="JAERQG010000002">
    <property type="protein sequence ID" value="MBL0765191.1"/>
    <property type="molecule type" value="Genomic_DNA"/>
</dbReference>
<proteinExistence type="predicted"/>
<protein>
    <submittedName>
        <fullName evidence="6">C-type cytochrome</fullName>
    </submittedName>
</protein>
<dbReference type="InterPro" id="IPR036909">
    <property type="entry name" value="Cyt_c-like_dom_sf"/>
</dbReference>
<keyword evidence="3 4" id="KW-0408">Iron</keyword>
<dbReference type="InterPro" id="IPR051459">
    <property type="entry name" value="Cytochrome_c-type_DH"/>
</dbReference>
<name>A0A937AAA7_9BACT</name>
<reference evidence="6" key="1">
    <citation type="submission" date="2021-01" db="EMBL/GenBank/DDBJ databases">
        <title>Marivirga sp. nov., isolated from intertidal surface sediments.</title>
        <authorList>
            <person name="Zhang M."/>
        </authorList>
    </citation>
    <scope>NUCLEOTIDE SEQUENCE</scope>
    <source>
        <strain evidence="6">SM1354</strain>
    </source>
</reference>
<dbReference type="RefSeq" id="WP_201919589.1">
    <property type="nucleotide sequence ID" value="NZ_JAERQG010000002.1"/>
</dbReference>
<evidence type="ECO:0000256" key="4">
    <source>
        <dbReference type="PROSITE-ProRule" id="PRU00433"/>
    </source>
</evidence>
<evidence type="ECO:0000313" key="7">
    <source>
        <dbReference type="Proteomes" id="UP000642920"/>
    </source>
</evidence>
<evidence type="ECO:0000259" key="5">
    <source>
        <dbReference type="PROSITE" id="PS51007"/>
    </source>
</evidence>
<dbReference type="Proteomes" id="UP000642920">
    <property type="component" value="Unassembled WGS sequence"/>
</dbReference>
<dbReference type="PANTHER" id="PTHR35008:SF8">
    <property type="entry name" value="ALCOHOL DEHYDROGENASE CYTOCHROME C SUBUNIT"/>
    <property type="match status" value="1"/>
</dbReference>
<evidence type="ECO:0000256" key="1">
    <source>
        <dbReference type="ARBA" id="ARBA00022617"/>
    </source>
</evidence>
<dbReference type="AlphaFoldDB" id="A0A937AAA7"/>
<feature type="domain" description="Cytochrome c" evidence="5">
    <location>
        <begin position="249"/>
        <end position="340"/>
    </location>
</feature>
<keyword evidence="2 4" id="KW-0479">Metal-binding</keyword>
<sequence length="341" mass="39445">MKNLLKIISVFSIMAITVLLISNQHKTISEFTPSDNVADVLNHLGQPYPDHYISDFDSTDIKRGYDLIHVGKTNPPKGFSSSNISKFYTCTSCHNTVREDPTLTEVNQDERLKYAISKDLPYLQGTTFWGAVNRETWYNDDYVLKYGSLVEKAEKSLKESIQLCAQVCSQGRKLQDWEMKSILAYLWSLQMQVTDLEMSFEELDHLNKLSQKNEKDSAISYLKSFYLTKSPATFTDTPKNYNKGYNLKGRPEMGKAIYELGCQHCHHAYGESDLVLDNSKLTFKWLEKNIDTHTHKSIYEIIRKGTYSEMGHKEYMPLYTLEKMSHQQVEDLRAYVEQESK</sequence>
<evidence type="ECO:0000256" key="3">
    <source>
        <dbReference type="ARBA" id="ARBA00023004"/>
    </source>
</evidence>
<accession>A0A937AAA7</accession>
<keyword evidence="1 4" id="KW-0349">Heme</keyword>